<name>A0A9N8P2C9_9FLAO</name>
<dbReference type="InterPro" id="IPR032269">
    <property type="entry name" value="DUF4833"/>
</dbReference>
<dbReference type="AlphaFoldDB" id="A0A9N8P2C9"/>
<organism evidence="2 3">
    <name type="scientific">Flavobacterium panici</name>
    <dbReference type="NCBI Taxonomy" id="2654843"/>
    <lineage>
        <taxon>Bacteria</taxon>
        <taxon>Pseudomonadati</taxon>
        <taxon>Bacteroidota</taxon>
        <taxon>Flavobacteriia</taxon>
        <taxon>Flavobacteriales</taxon>
        <taxon>Flavobacteriaceae</taxon>
        <taxon>Flavobacterium</taxon>
    </lineage>
</organism>
<dbReference type="EMBL" id="CAIJDE010000044">
    <property type="protein sequence ID" value="CAC9974944.1"/>
    <property type="molecule type" value="Genomic_DNA"/>
</dbReference>
<accession>A0A9N8P2C9</accession>
<evidence type="ECO:0000259" key="1">
    <source>
        <dbReference type="Pfam" id="PF16117"/>
    </source>
</evidence>
<protein>
    <recommendedName>
        <fullName evidence="1">DUF4833 domain-containing protein</fullName>
    </recommendedName>
</protein>
<evidence type="ECO:0000313" key="2">
    <source>
        <dbReference type="EMBL" id="CAC9974944.1"/>
    </source>
</evidence>
<feature type="domain" description="DUF4833" evidence="1">
    <location>
        <begin position="71"/>
        <end position="209"/>
    </location>
</feature>
<gene>
    <name evidence="2" type="ORF">FLAPXU55_02641</name>
</gene>
<reference evidence="2 3" key="1">
    <citation type="submission" date="2020-06" db="EMBL/GenBank/DDBJ databases">
        <authorList>
            <person name="Criscuolo A."/>
        </authorList>
    </citation>
    <scope>NUCLEOTIDE SEQUENCE [LARGE SCALE GENOMIC DNA]</scope>
    <source>
        <strain evidence="2">PXU-55</strain>
    </source>
</reference>
<sequence length="212" mass="24646">MFLCVKIIARNGFKLVYIHLVMNKISFKYFTKSLIVITILVNIISGNLLAQSKNPSPLNFPTPKNVDNILFYIQRDPNINTAIYAINYQENGKINKSNPIKAYWIRYAEKGEKKDFSYVQRKFAYGIESKTLNNEEFELKFVSYKKLPLTLKKIDSDQKYHVFVNVNQKKIQVEKIFVRIEGGSFWLPNVKYAEVTGIDASSNKIITERMLL</sequence>
<dbReference type="Proteomes" id="UP000533639">
    <property type="component" value="Unassembled WGS sequence"/>
</dbReference>
<proteinExistence type="predicted"/>
<evidence type="ECO:0000313" key="3">
    <source>
        <dbReference type="Proteomes" id="UP000533639"/>
    </source>
</evidence>
<dbReference type="Pfam" id="PF16117">
    <property type="entry name" value="DUF4833"/>
    <property type="match status" value="1"/>
</dbReference>
<comment type="caution">
    <text evidence="2">The sequence shown here is derived from an EMBL/GenBank/DDBJ whole genome shotgun (WGS) entry which is preliminary data.</text>
</comment>
<keyword evidence="3" id="KW-1185">Reference proteome</keyword>